<evidence type="ECO:0000313" key="12">
    <source>
        <dbReference type="EMBL" id="KAG5550615.1"/>
    </source>
</evidence>
<dbReference type="AlphaFoldDB" id="A0AAV6KDM8"/>
<keyword evidence="7" id="KW-0472">Membrane</keyword>
<evidence type="ECO:0000313" key="13">
    <source>
        <dbReference type="Proteomes" id="UP000823749"/>
    </source>
</evidence>
<reference evidence="12" key="1">
    <citation type="submission" date="2020-08" db="EMBL/GenBank/DDBJ databases">
        <title>Plant Genome Project.</title>
        <authorList>
            <person name="Zhang R.-G."/>
        </authorList>
    </citation>
    <scope>NUCLEOTIDE SEQUENCE</scope>
    <source>
        <strain evidence="12">WSP0</strain>
        <tissue evidence="12">Leaf</tissue>
    </source>
</reference>
<comment type="subcellular location">
    <subcellularLocation>
        <location evidence="1">Membrane</location>
    </subcellularLocation>
</comment>
<dbReference type="FunFam" id="3.80.10.10:FF:000041">
    <property type="entry name" value="LRR receptor-like serine/threonine-protein kinase ERECTA"/>
    <property type="match status" value="1"/>
</dbReference>
<feature type="signal peptide" evidence="10">
    <location>
        <begin position="1"/>
        <end position="28"/>
    </location>
</feature>
<dbReference type="InterPro" id="IPR052941">
    <property type="entry name" value="StomDev_PlantInt_Reg"/>
</dbReference>
<dbReference type="InterPro" id="IPR003591">
    <property type="entry name" value="Leu-rich_rpt_typical-subtyp"/>
</dbReference>
<dbReference type="PANTHER" id="PTHR48004">
    <property type="entry name" value="OS01G0149700 PROTEIN"/>
    <property type="match status" value="1"/>
</dbReference>
<keyword evidence="8" id="KW-0325">Glycoprotein</keyword>
<dbReference type="InterPro" id="IPR032675">
    <property type="entry name" value="LRR_dom_sf"/>
</dbReference>
<sequence length="478" mass="53015">MRIQSVTWFFSIIITLTILCFIITPVHSQCLEDQKSLLLQLKNGLQFDPDSSAKLVNWTQSNDCCQWNGVTCDHFGRVIGLDLNTESISGGLNHSSSLFGLKFLQELNLAYNNFNSAQFPSSFGILTNLRHLNLSANNFSGSMASFKKSKNLNSIDLSHNALTGSVPSIVFEGLSNLVFLSLMNNFFNGSIPSSLFSLPSMQQIWLSRNQFSEISEFLPNKSMSTLDTLDLSQNKLRGPIPSYFFDFQSLSYLSLSFNNFSGTVQLESIHRLQNLTLLELSHNSLLVNASISYSSLSSFPQLQWLGLASCKLQKFPPLMNQSLFYLDLSNNQISGVIPNWIWNIGNGSLNNFNLSCNLLVGLQRGYVIPPLQVLVLHSNQLCGEIPIPPDSTRFVDYSRNNFSSSIPAEIGNGILNLSYDQLVGMIPRGPQLQTFLETSFIGNKGLWGAPLTPCCKEVEPTTPTVDGRQSNTDEDGIN</sequence>
<feature type="chain" id="PRO_5043529263" description="Leucine-rich repeat-containing N-terminal plant-type domain-containing protein" evidence="10">
    <location>
        <begin position="29"/>
        <end position="478"/>
    </location>
</feature>
<feature type="domain" description="Leucine-rich repeat-containing N-terminal plant-type" evidence="11">
    <location>
        <begin position="32"/>
        <end position="73"/>
    </location>
</feature>
<dbReference type="GO" id="GO:0016020">
    <property type="term" value="C:membrane"/>
    <property type="evidence" value="ECO:0007669"/>
    <property type="project" value="UniProtKB-SubCell"/>
</dbReference>
<evidence type="ECO:0000259" key="11">
    <source>
        <dbReference type="Pfam" id="PF08263"/>
    </source>
</evidence>
<evidence type="ECO:0000256" key="5">
    <source>
        <dbReference type="ARBA" id="ARBA00022737"/>
    </source>
</evidence>
<evidence type="ECO:0000256" key="1">
    <source>
        <dbReference type="ARBA" id="ARBA00004370"/>
    </source>
</evidence>
<keyword evidence="3" id="KW-0812">Transmembrane</keyword>
<dbReference type="Pfam" id="PF00560">
    <property type="entry name" value="LRR_1"/>
    <property type="match status" value="4"/>
</dbReference>
<keyword evidence="6" id="KW-1133">Transmembrane helix</keyword>
<organism evidence="12 13">
    <name type="scientific">Rhododendron griersonianum</name>
    <dbReference type="NCBI Taxonomy" id="479676"/>
    <lineage>
        <taxon>Eukaryota</taxon>
        <taxon>Viridiplantae</taxon>
        <taxon>Streptophyta</taxon>
        <taxon>Embryophyta</taxon>
        <taxon>Tracheophyta</taxon>
        <taxon>Spermatophyta</taxon>
        <taxon>Magnoliopsida</taxon>
        <taxon>eudicotyledons</taxon>
        <taxon>Gunneridae</taxon>
        <taxon>Pentapetalae</taxon>
        <taxon>asterids</taxon>
        <taxon>Ericales</taxon>
        <taxon>Ericaceae</taxon>
        <taxon>Ericoideae</taxon>
        <taxon>Rhodoreae</taxon>
        <taxon>Rhododendron</taxon>
    </lineage>
</organism>
<dbReference type="SMART" id="SM00369">
    <property type="entry name" value="LRR_TYP"/>
    <property type="match status" value="7"/>
</dbReference>
<dbReference type="Gene3D" id="3.80.10.10">
    <property type="entry name" value="Ribonuclease Inhibitor"/>
    <property type="match status" value="2"/>
</dbReference>
<name>A0AAV6KDM8_9ERIC</name>
<dbReference type="InterPro" id="IPR001611">
    <property type="entry name" value="Leu-rich_rpt"/>
</dbReference>
<accession>A0AAV6KDM8</accession>
<keyword evidence="5" id="KW-0677">Repeat</keyword>
<proteinExistence type="predicted"/>
<evidence type="ECO:0000256" key="9">
    <source>
        <dbReference type="SAM" id="MobiDB-lite"/>
    </source>
</evidence>
<keyword evidence="13" id="KW-1185">Reference proteome</keyword>
<evidence type="ECO:0000256" key="3">
    <source>
        <dbReference type="ARBA" id="ARBA00022692"/>
    </source>
</evidence>
<dbReference type="EMBL" id="JACTNZ010000005">
    <property type="protein sequence ID" value="KAG5550615.1"/>
    <property type="molecule type" value="Genomic_DNA"/>
</dbReference>
<dbReference type="SUPFAM" id="SSF52058">
    <property type="entry name" value="L domain-like"/>
    <property type="match status" value="2"/>
</dbReference>
<evidence type="ECO:0000256" key="10">
    <source>
        <dbReference type="SAM" id="SignalP"/>
    </source>
</evidence>
<gene>
    <name evidence="12" type="ORF">RHGRI_015534</name>
</gene>
<evidence type="ECO:0000256" key="2">
    <source>
        <dbReference type="ARBA" id="ARBA00022614"/>
    </source>
</evidence>
<dbReference type="Proteomes" id="UP000823749">
    <property type="component" value="Chromosome 5"/>
</dbReference>
<comment type="caution">
    <text evidence="12">The sequence shown here is derived from an EMBL/GenBank/DDBJ whole genome shotgun (WGS) entry which is preliminary data.</text>
</comment>
<dbReference type="Pfam" id="PF13855">
    <property type="entry name" value="LRR_8"/>
    <property type="match status" value="1"/>
</dbReference>
<dbReference type="PANTHER" id="PTHR48004:SF99">
    <property type="entry name" value="OS09G0491612 PROTEIN"/>
    <property type="match status" value="1"/>
</dbReference>
<keyword evidence="2" id="KW-0433">Leucine-rich repeat</keyword>
<evidence type="ECO:0000256" key="4">
    <source>
        <dbReference type="ARBA" id="ARBA00022729"/>
    </source>
</evidence>
<protein>
    <recommendedName>
        <fullName evidence="11">Leucine-rich repeat-containing N-terminal plant-type domain-containing protein</fullName>
    </recommendedName>
</protein>
<dbReference type="PRINTS" id="PR00019">
    <property type="entry name" value="LEURICHRPT"/>
</dbReference>
<keyword evidence="4 10" id="KW-0732">Signal</keyword>
<dbReference type="GO" id="GO:0006952">
    <property type="term" value="P:defense response"/>
    <property type="evidence" value="ECO:0007669"/>
    <property type="project" value="UniProtKB-ARBA"/>
</dbReference>
<dbReference type="Pfam" id="PF08263">
    <property type="entry name" value="LRRNT_2"/>
    <property type="match status" value="1"/>
</dbReference>
<feature type="region of interest" description="Disordered" evidence="9">
    <location>
        <begin position="458"/>
        <end position="478"/>
    </location>
</feature>
<evidence type="ECO:0000256" key="7">
    <source>
        <dbReference type="ARBA" id="ARBA00023136"/>
    </source>
</evidence>
<feature type="compositionally biased region" description="Polar residues" evidence="9">
    <location>
        <begin position="461"/>
        <end position="470"/>
    </location>
</feature>
<dbReference type="InterPro" id="IPR013210">
    <property type="entry name" value="LRR_N_plant-typ"/>
</dbReference>
<evidence type="ECO:0000256" key="6">
    <source>
        <dbReference type="ARBA" id="ARBA00022989"/>
    </source>
</evidence>
<dbReference type="GO" id="GO:0051707">
    <property type="term" value="P:response to other organism"/>
    <property type="evidence" value="ECO:0007669"/>
    <property type="project" value="UniProtKB-ARBA"/>
</dbReference>
<evidence type="ECO:0000256" key="8">
    <source>
        <dbReference type="ARBA" id="ARBA00023180"/>
    </source>
</evidence>